<organism evidence="1 2">
    <name type="scientific">Cardiocondyla obscurior</name>
    <dbReference type="NCBI Taxonomy" id="286306"/>
    <lineage>
        <taxon>Eukaryota</taxon>
        <taxon>Metazoa</taxon>
        <taxon>Ecdysozoa</taxon>
        <taxon>Arthropoda</taxon>
        <taxon>Hexapoda</taxon>
        <taxon>Insecta</taxon>
        <taxon>Pterygota</taxon>
        <taxon>Neoptera</taxon>
        <taxon>Endopterygota</taxon>
        <taxon>Hymenoptera</taxon>
        <taxon>Apocrita</taxon>
        <taxon>Aculeata</taxon>
        <taxon>Formicoidea</taxon>
        <taxon>Formicidae</taxon>
        <taxon>Myrmicinae</taxon>
        <taxon>Cardiocondyla</taxon>
    </lineage>
</organism>
<comment type="caution">
    <text evidence="1">The sequence shown here is derived from an EMBL/GenBank/DDBJ whole genome shotgun (WGS) entry which is preliminary data.</text>
</comment>
<dbReference type="AlphaFoldDB" id="A0AAW2EC68"/>
<name>A0AAW2EC68_9HYME</name>
<dbReference type="Proteomes" id="UP001430953">
    <property type="component" value="Unassembled WGS sequence"/>
</dbReference>
<proteinExistence type="predicted"/>
<reference evidence="1 2" key="1">
    <citation type="submission" date="2023-03" db="EMBL/GenBank/DDBJ databases">
        <title>High recombination rates correlate with genetic variation in Cardiocondyla obscurior ants.</title>
        <authorList>
            <person name="Errbii M."/>
        </authorList>
    </citation>
    <scope>NUCLEOTIDE SEQUENCE [LARGE SCALE GENOMIC DNA]</scope>
    <source>
        <strain evidence="1">Alpha-2009</strain>
        <tissue evidence="1">Whole body</tissue>
    </source>
</reference>
<dbReference type="EMBL" id="JADYXP020000027">
    <property type="protein sequence ID" value="KAL0099840.1"/>
    <property type="molecule type" value="Genomic_DNA"/>
</dbReference>
<protein>
    <submittedName>
        <fullName evidence="1">Uncharacterized protein</fullName>
    </submittedName>
</protein>
<accession>A0AAW2EC68</accession>
<evidence type="ECO:0000313" key="2">
    <source>
        <dbReference type="Proteomes" id="UP001430953"/>
    </source>
</evidence>
<gene>
    <name evidence="1" type="ORF">PUN28_019924</name>
</gene>
<keyword evidence="2" id="KW-1185">Reference proteome</keyword>
<evidence type="ECO:0000313" key="1">
    <source>
        <dbReference type="EMBL" id="KAL0099840.1"/>
    </source>
</evidence>
<sequence>MNLRRRCYESTDKTSTGYLSLCLLRQLGELCLNLSFTCCCPTSGSQKCRLRNDKRKILKDEFTAKVL</sequence>